<evidence type="ECO:0000259" key="2">
    <source>
        <dbReference type="Pfam" id="PF20661"/>
    </source>
</evidence>
<dbReference type="AlphaFoldDB" id="A0A3N2E2D2"/>
<protein>
    <recommendedName>
        <fullName evidence="2">Transcriptional regulator SutA RNAP-binding domain-containing protein</fullName>
    </recommendedName>
</protein>
<proteinExistence type="predicted"/>
<feature type="domain" description="Transcriptional regulator SutA RNAP-binding" evidence="2">
    <location>
        <begin position="11"/>
        <end position="37"/>
    </location>
</feature>
<dbReference type="Proteomes" id="UP000275394">
    <property type="component" value="Unassembled WGS sequence"/>
</dbReference>
<name>A0A3N2E2D2_9GAMM</name>
<dbReference type="InterPro" id="IPR049191">
    <property type="entry name" value="SutA_RBD"/>
</dbReference>
<gene>
    <name evidence="3" type="ORF">EDC56_0044</name>
</gene>
<reference evidence="3 4" key="1">
    <citation type="submission" date="2018-11" db="EMBL/GenBank/DDBJ databases">
        <title>Genomic Encyclopedia of Type Strains, Phase IV (KMG-IV): sequencing the most valuable type-strain genomes for metagenomic binning, comparative biology and taxonomic classification.</title>
        <authorList>
            <person name="Goeker M."/>
        </authorList>
    </citation>
    <scope>NUCLEOTIDE SEQUENCE [LARGE SCALE GENOMIC DNA]</scope>
    <source>
        <strain evidence="3 4">DSM 100316</strain>
    </source>
</reference>
<sequence length="58" mass="6380">MTSVPRSNTLPSRDALRHQIANEVAAFLSSGGKIDKVTRPNEPTSHTPKPRPWMGDIL</sequence>
<evidence type="ECO:0000313" key="3">
    <source>
        <dbReference type="EMBL" id="ROS06137.1"/>
    </source>
</evidence>
<evidence type="ECO:0000313" key="4">
    <source>
        <dbReference type="Proteomes" id="UP000275394"/>
    </source>
</evidence>
<evidence type="ECO:0000256" key="1">
    <source>
        <dbReference type="SAM" id="MobiDB-lite"/>
    </source>
</evidence>
<organism evidence="3 4">
    <name type="scientific">Sinobacterium caligoides</name>
    <dbReference type="NCBI Taxonomy" id="933926"/>
    <lineage>
        <taxon>Bacteria</taxon>
        <taxon>Pseudomonadati</taxon>
        <taxon>Pseudomonadota</taxon>
        <taxon>Gammaproteobacteria</taxon>
        <taxon>Cellvibrionales</taxon>
        <taxon>Spongiibacteraceae</taxon>
        <taxon>Sinobacterium</taxon>
    </lineage>
</organism>
<comment type="caution">
    <text evidence="3">The sequence shown here is derived from an EMBL/GenBank/DDBJ whole genome shotgun (WGS) entry which is preliminary data.</text>
</comment>
<dbReference type="Pfam" id="PF20661">
    <property type="entry name" value="SutA-RBD"/>
    <property type="match status" value="1"/>
</dbReference>
<dbReference type="RefSeq" id="WP_162844029.1">
    <property type="nucleotide sequence ID" value="NZ_RKHR01000001.1"/>
</dbReference>
<keyword evidence="4" id="KW-1185">Reference proteome</keyword>
<feature type="region of interest" description="Disordered" evidence="1">
    <location>
        <begin position="30"/>
        <end position="58"/>
    </location>
</feature>
<dbReference type="EMBL" id="RKHR01000001">
    <property type="protein sequence ID" value="ROS06137.1"/>
    <property type="molecule type" value="Genomic_DNA"/>
</dbReference>
<accession>A0A3N2E2D2</accession>